<gene>
    <name evidence="1" type="ORF">BTO30_09440</name>
</gene>
<accession>A0A1Q8Q5B6</accession>
<evidence type="ECO:0000313" key="2">
    <source>
        <dbReference type="Proteomes" id="UP000185568"/>
    </source>
</evidence>
<dbReference type="EMBL" id="MSDU01000017">
    <property type="protein sequence ID" value="OLN22518.1"/>
    <property type="molecule type" value="Genomic_DNA"/>
</dbReference>
<sequence>MYNMKTKKFRRVLDRHYSTQDFPGFVFEIDNKPVFKDRPIRIGADGIALSADRLTLYYFQVTGRNLYTIDTALLRDFHTPLEQLQASVQHIGSKGNTHHEP</sequence>
<proteinExistence type="predicted"/>
<name>A0A1Q8Q5B6_9BACI</name>
<reference evidence="1 2" key="1">
    <citation type="submission" date="2016-12" db="EMBL/GenBank/DDBJ databases">
        <title>Domibacillus antri genome sequencing.</title>
        <authorList>
            <person name="Verma A."/>
            <person name="Krishnamurthi S."/>
        </authorList>
    </citation>
    <scope>NUCLEOTIDE SEQUENCE [LARGE SCALE GENOMIC DNA]</scope>
    <source>
        <strain evidence="1 2">XD80</strain>
    </source>
</reference>
<organism evidence="1 2">
    <name type="scientific">Domibacillus antri</name>
    <dbReference type="NCBI Taxonomy" id="1714264"/>
    <lineage>
        <taxon>Bacteria</taxon>
        <taxon>Bacillati</taxon>
        <taxon>Bacillota</taxon>
        <taxon>Bacilli</taxon>
        <taxon>Bacillales</taxon>
        <taxon>Bacillaceae</taxon>
        <taxon>Domibacillus</taxon>
    </lineage>
</organism>
<dbReference type="Gene3D" id="2.120.10.30">
    <property type="entry name" value="TolB, C-terminal domain"/>
    <property type="match status" value="1"/>
</dbReference>
<dbReference type="AlphaFoldDB" id="A0A1Q8Q5B6"/>
<comment type="caution">
    <text evidence="1">The sequence shown here is derived from an EMBL/GenBank/DDBJ whole genome shotgun (WGS) entry which is preliminary data.</text>
</comment>
<evidence type="ECO:0000313" key="1">
    <source>
        <dbReference type="EMBL" id="OLN22518.1"/>
    </source>
</evidence>
<dbReference type="InterPro" id="IPR011042">
    <property type="entry name" value="6-blade_b-propeller_TolB-like"/>
</dbReference>
<keyword evidence="2" id="KW-1185">Reference proteome</keyword>
<dbReference type="STRING" id="1714264.BTO30_09440"/>
<protein>
    <submittedName>
        <fullName evidence="1">Uncharacterized protein</fullName>
    </submittedName>
</protein>
<dbReference type="Proteomes" id="UP000185568">
    <property type="component" value="Unassembled WGS sequence"/>
</dbReference>